<dbReference type="STRING" id="218672.SAMN04489759_10613"/>
<dbReference type="Proteomes" id="UP000199399">
    <property type="component" value="Unassembled WGS sequence"/>
</dbReference>
<dbReference type="SUPFAM" id="SSF56645">
    <property type="entry name" value="Acyl-CoA dehydrogenase NM domain-like"/>
    <property type="match status" value="1"/>
</dbReference>
<proteinExistence type="predicted"/>
<organism evidence="1 2">
    <name type="scientific">Sulfitobacter delicatus</name>
    <dbReference type="NCBI Taxonomy" id="218672"/>
    <lineage>
        <taxon>Bacteria</taxon>
        <taxon>Pseudomonadati</taxon>
        <taxon>Pseudomonadota</taxon>
        <taxon>Alphaproteobacteria</taxon>
        <taxon>Rhodobacterales</taxon>
        <taxon>Roseobacteraceae</taxon>
        <taxon>Sulfitobacter</taxon>
    </lineage>
</organism>
<accession>A0A1G7SXC5</accession>
<dbReference type="OrthoDB" id="2986495at2"/>
<protein>
    <submittedName>
        <fullName evidence="1">Acyl-CoA dehydrogenase</fullName>
    </submittedName>
</protein>
<dbReference type="RefSeq" id="WP_093742411.1">
    <property type="nucleotide sequence ID" value="NZ_FNBP01000006.1"/>
</dbReference>
<dbReference type="GO" id="GO:0016627">
    <property type="term" value="F:oxidoreductase activity, acting on the CH-CH group of donors"/>
    <property type="evidence" value="ECO:0007669"/>
    <property type="project" value="InterPro"/>
</dbReference>
<dbReference type="SUPFAM" id="SSF47203">
    <property type="entry name" value="Acyl-CoA dehydrogenase C-terminal domain-like"/>
    <property type="match status" value="1"/>
</dbReference>
<gene>
    <name evidence="1" type="ORF">SAMN04489759_10613</name>
</gene>
<evidence type="ECO:0000313" key="1">
    <source>
        <dbReference type="EMBL" id="SDG27522.1"/>
    </source>
</evidence>
<dbReference type="EMBL" id="FNBP01000006">
    <property type="protein sequence ID" value="SDG27522.1"/>
    <property type="molecule type" value="Genomic_DNA"/>
</dbReference>
<evidence type="ECO:0000313" key="2">
    <source>
        <dbReference type="Proteomes" id="UP000199399"/>
    </source>
</evidence>
<dbReference type="InterPro" id="IPR036250">
    <property type="entry name" value="AcylCo_DH-like_C"/>
</dbReference>
<dbReference type="AlphaFoldDB" id="A0A1G7SXC5"/>
<keyword evidence="2" id="KW-1185">Reference proteome</keyword>
<dbReference type="Gene3D" id="2.40.110.10">
    <property type="entry name" value="Butyryl-CoA Dehydrogenase, subunit A, domain 2"/>
    <property type="match status" value="1"/>
</dbReference>
<dbReference type="InterPro" id="IPR046373">
    <property type="entry name" value="Acyl-CoA_Oxase/DH_mid-dom_sf"/>
</dbReference>
<reference evidence="2" key="1">
    <citation type="submission" date="2016-10" db="EMBL/GenBank/DDBJ databases">
        <authorList>
            <person name="Varghese N."/>
            <person name="Submissions S."/>
        </authorList>
    </citation>
    <scope>NUCLEOTIDE SEQUENCE [LARGE SCALE GENOMIC DNA]</scope>
    <source>
        <strain evidence="2">DSM 16477</strain>
    </source>
</reference>
<dbReference type="InterPro" id="IPR009100">
    <property type="entry name" value="AcylCoA_DH/oxidase_NM_dom_sf"/>
</dbReference>
<sequence length="366" mass="38978">MNSAARFPLFPPAEESNAALSDAAQDQLLDRAADEERGEQPIGGSIDILRQEGLMRQDGATDPQTTYKALTQIGATNLGVGRLWEGHVNALRLIRLYGSASQQKTAEGLITSDALFGVWGADGSTPVTLDAETGTLQGEKLFASGLGTVTHALVTANAGPEAQLILIDVRDIERADASQWDMLGMRATASGKYDFSGLTVGEGDLIGAPGDYLREPHFVGGVWRIAALQAGASAGLLGAAAKQLRNMERLEAEAQKARLMQVLMRVWAGMALVERAATAAQSNAFSPDTLVANAIAARLYTEEVGLDAINAVEQSLGLRHFTQNSETGRMARDLSVYLRQAARDAFLQRAATHALSQDDGLWGVFK</sequence>
<name>A0A1G7SXC5_9RHOB</name>